<gene>
    <name evidence="1" type="ORF">I8531_005267</name>
</gene>
<protein>
    <submittedName>
        <fullName evidence="1">Uncharacterized protein</fullName>
    </submittedName>
</protein>
<dbReference type="AlphaFoldDB" id="A0A9P3WJ71"/>
<comment type="caution">
    <text evidence="1">The sequence shown here is derived from an EMBL/GenBank/DDBJ whole genome shotgun (WGS) entry which is preliminary data.</text>
</comment>
<sequence>MNDIEKAKIKRLVARLKVLSERDGCSVPSWMLDENRYGNSSLTAAEQQEWAESVCAHMRGSVALLYLIECGKRFGFREGDYVFRDGGTALGLTRELIEKVLIKYVEEDLIRHKPAEAHIAVYQFYQANDQRLNESGHSWFNEFLDEIFTDVAVRLRAGEDLPVKSNTH</sequence>
<proteinExistence type="predicted"/>
<dbReference type="Proteomes" id="UP000867740">
    <property type="component" value="Unassembled WGS sequence"/>
</dbReference>
<dbReference type="EMBL" id="DACSUM010000076">
    <property type="protein sequence ID" value="HAT3584861.1"/>
    <property type="molecule type" value="Genomic_DNA"/>
</dbReference>
<evidence type="ECO:0000313" key="2">
    <source>
        <dbReference type="Proteomes" id="UP000867740"/>
    </source>
</evidence>
<accession>A0A9P3WJ71</accession>
<reference evidence="1" key="2">
    <citation type="submission" date="2020-10" db="EMBL/GenBank/DDBJ databases">
        <authorList>
            <consortium name="NCBI Pathogen Detection Project"/>
        </authorList>
    </citation>
    <scope>NUCLEOTIDE SEQUENCE</scope>
    <source>
        <strain evidence="1">CAVp300</strain>
    </source>
</reference>
<name>A0A9P3WJ71_KLUIN</name>
<evidence type="ECO:0000313" key="1">
    <source>
        <dbReference type="EMBL" id="HAT3584861.1"/>
    </source>
</evidence>
<dbReference type="RefSeq" id="WP_047371028.1">
    <property type="nucleotide sequence ID" value="NZ_CABMNU010000005.1"/>
</dbReference>
<organism evidence="1 2">
    <name type="scientific">Kluyvera intermedia</name>
    <name type="common">Enterobacter intermedius</name>
    <dbReference type="NCBI Taxonomy" id="61648"/>
    <lineage>
        <taxon>Bacteria</taxon>
        <taxon>Pseudomonadati</taxon>
        <taxon>Pseudomonadota</taxon>
        <taxon>Gammaproteobacteria</taxon>
        <taxon>Enterobacterales</taxon>
        <taxon>Enterobacteriaceae</taxon>
        <taxon>Kluyvera</taxon>
    </lineage>
</organism>
<reference evidence="1" key="1">
    <citation type="journal article" date="2018" name="Genome Biol.">
        <title>SKESA: strategic k-mer extension for scrupulous assemblies.</title>
        <authorList>
            <person name="Souvorov A."/>
            <person name="Agarwala R."/>
            <person name="Lipman D.J."/>
        </authorList>
    </citation>
    <scope>NUCLEOTIDE SEQUENCE</scope>
    <source>
        <strain evidence="1">CAVp300</strain>
    </source>
</reference>